<protein>
    <recommendedName>
        <fullName evidence="1">UPF0303 protein Q644_10950</fullName>
    </recommendedName>
</protein>
<dbReference type="NCBIfam" id="NF002696">
    <property type="entry name" value="PRK02487.1-5"/>
    <property type="match status" value="1"/>
</dbReference>
<dbReference type="NCBIfam" id="NF002693">
    <property type="entry name" value="PRK02487.1-2"/>
    <property type="match status" value="1"/>
</dbReference>
<dbReference type="HAMAP" id="MF_00761">
    <property type="entry name" value="UPF0303"/>
    <property type="match status" value="1"/>
</dbReference>
<dbReference type="Proteomes" id="UP000016842">
    <property type="component" value="Unassembled WGS sequence"/>
</dbReference>
<dbReference type="InterPro" id="IPR005624">
    <property type="entry name" value="PduO/GlcC-like"/>
</dbReference>
<dbReference type="InterPro" id="IPR038084">
    <property type="entry name" value="PduO/GlcC-like_sf"/>
</dbReference>
<dbReference type="Gene3D" id="3.30.450.150">
    <property type="entry name" value="Haem-degrading domain"/>
    <property type="match status" value="1"/>
</dbReference>
<comment type="caution">
    <text evidence="2">The sequence shown here is derived from an EMBL/GenBank/DDBJ whole genome shotgun (WGS) entry which is preliminary data.</text>
</comment>
<dbReference type="PANTHER" id="PTHR28255:SF1">
    <property type="entry name" value="UPF0303 PROTEIN YBR137W"/>
    <property type="match status" value="1"/>
</dbReference>
<evidence type="ECO:0000256" key="1">
    <source>
        <dbReference type="HAMAP-Rule" id="MF_00761"/>
    </source>
</evidence>
<sequence length="180" mass="19749">MQLIGKMQKMAQGDDSKQAIAQIIRQEQALIFPSFDENAAFALGASIRDIAVKEKLGIAIEISQWDRQLFYATTAGSTVDNQEWLRRKFNVVRRFHASTYRLVLEQNREDRMFAPHKALNVEDYALAGGGGFPIRVAGGAGVIGAVIVSGLPQREDHNLVIRAVAKHLGQDPVALALPAV</sequence>
<dbReference type="EMBL" id="ASXJ01000012">
    <property type="protein sequence ID" value="ERM03470.1"/>
    <property type="molecule type" value="Genomic_DNA"/>
</dbReference>
<dbReference type="AlphaFoldDB" id="U4VBW4"/>
<evidence type="ECO:0000313" key="3">
    <source>
        <dbReference type="Proteomes" id="UP000016842"/>
    </source>
</evidence>
<accession>U4VBW4</accession>
<reference evidence="2 3" key="1">
    <citation type="journal article" date="2014" name="FEMS Microbiol. Lett.">
        <title>Genome sequencing analysis reveals virulence-related gene content of Ochrobactrum intermedium strain 229E, a urease-positive strain isolated from the human gastric niche.</title>
        <authorList>
            <person name="Kulkarni G.J."/>
            <person name="Shetty S."/>
            <person name="Dharne M.S."/>
            <person name="Shouche Y.S."/>
        </authorList>
    </citation>
    <scope>NUCLEOTIDE SEQUENCE [LARGE SCALE GENOMIC DNA]</scope>
    <source>
        <strain evidence="2 3">229E</strain>
    </source>
</reference>
<dbReference type="PATRIC" id="fig|1337887.3.peg.346"/>
<proteinExistence type="inferred from homology"/>
<gene>
    <name evidence="2" type="ORF">Q644_10950</name>
</gene>
<evidence type="ECO:0000313" key="2">
    <source>
        <dbReference type="EMBL" id="ERM03470.1"/>
    </source>
</evidence>
<organism evidence="2 3">
    <name type="scientific">Brucella intermedia 229E</name>
    <dbReference type="NCBI Taxonomy" id="1337887"/>
    <lineage>
        <taxon>Bacteria</taxon>
        <taxon>Pseudomonadati</taxon>
        <taxon>Pseudomonadota</taxon>
        <taxon>Alphaproteobacteria</taxon>
        <taxon>Hyphomicrobiales</taxon>
        <taxon>Brucellaceae</taxon>
        <taxon>Brucella/Ochrobactrum group</taxon>
        <taxon>Brucella</taxon>
    </lineage>
</organism>
<dbReference type="PANTHER" id="PTHR28255">
    <property type="match status" value="1"/>
</dbReference>
<dbReference type="SUPFAM" id="SSF143744">
    <property type="entry name" value="GlcG-like"/>
    <property type="match status" value="1"/>
</dbReference>
<dbReference type="PIRSF" id="PIRSF008757">
    <property type="entry name" value="UCP008757"/>
    <property type="match status" value="1"/>
</dbReference>
<name>U4VBW4_9HYPH</name>
<comment type="similarity">
    <text evidence="1">Belongs to the UPF0303 family.</text>
</comment>
<dbReference type="Pfam" id="PF03928">
    <property type="entry name" value="HbpS-like"/>
    <property type="match status" value="1"/>
</dbReference>
<dbReference type="InterPro" id="IPR010371">
    <property type="entry name" value="YBR137W-like"/>
</dbReference>